<feature type="compositionally biased region" description="Acidic residues" evidence="1">
    <location>
        <begin position="163"/>
        <end position="186"/>
    </location>
</feature>
<dbReference type="InParanoid" id="F2UQ91"/>
<keyword evidence="3" id="KW-1185">Reference proteome</keyword>
<accession>F2UQ91</accession>
<dbReference type="EMBL" id="GL832988">
    <property type="protein sequence ID" value="EGD79759.1"/>
    <property type="molecule type" value="Genomic_DNA"/>
</dbReference>
<organism evidence="3">
    <name type="scientific">Salpingoeca rosetta (strain ATCC 50818 / BSB-021)</name>
    <dbReference type="NCBI Taxonomy" id="946362"/>
    <lineage>
        <taxon>Eukaryota</taxon>
        <taxon>Choanoflagellata</taxon>
        <taxon>Craspedida</taxon>
        <taxon>Salpingoecidae</taxon>
        <taxon>Salpingoeca</taxon>
    </lineage>
</organism>
<sequence length="363" mass="41126">MEDLFRHEDNEGVVAAVADEDAVADRILALSLPTVLLNNARQALGGIIRRAGEVVPFASLLFALCRDIYARVNTLKENRELARQVGDRCQQVLRHAPTLRAYFSHPTRKECMKQLEGCIEAALLAQRIVYHVTQQALQEDCDEEQQPRLQRRHQLRLSGYFGTDEDDNDDDDDDDEDEDGDGDGEERESTAAKRDHHQQGQQQRQRRMWWWRVRRLFPSRAAVRRRAGTCKQLLSCRQVAIELRTAKNQLDDKSISLLLESMAAVFAEVTTLRQEQQRPQRLHHHYFVHVAWHQPDEAGAGAEAGPPARRQQQRHLLLLTSGSEDDDVRGREHGGDGVDGEGQGSDAAAATCMFLPPYARSNS</sequence>
<gene>
    <name evidence="2" type="ORF">PTSG_10743</name>
</gene>
<protein>
    <submittedName>
        <fullName evidence="2">Uncharacterized protein</fullName>
    </submittedName>
</protein>
<evidence type="ECO:0000313" key="3">
    <source>
        <dbReference type="Proteomes" id="UP000007799"/>
    </source>
</evidence>
<evidence type="ECO:0000256" key="1">
    <source>
        <dbReference type="SAM" id="MobiDB-lite"/>
    </source>
</evidence>
<dbReference type="AlphaFoldDB" id="F2UQ91"/>
<dbReference type="KEGG" id="sre:PTSG_10743"/>
<reference evidence="2" key="1">
    <citation type="submission" date="2009-08" db="EMBL/GenBank/DDBJ databases">
        <title>Annotation of Salpingoeca rosetta.</title>
        <authorList>
            <consortium name="The Broad Institute Genome Sequencing Platform"/>
            <person name="Russ C."/>
            <person name="Cuomo C."/>
            <person name="Burger G."/>
            <person name="Gray M.W."/>
            <person name="Holland P.W.H."/>
            <person name="King N."/>
            <person name="Lang F.B.F."/>
            <person name="Roger A.J."/>
            <person name="Ruiz-Trillo I."/>
            <person name="Young S.K."/>
            <person name="Zeng Q."/>
            <person name="Gargeya S."/>
            <person name="Alvarado L."/>
            <person name="Berlin A."/>
            <person name="Chapman S.B."/>
            <person name="Chen Z."/>
            <person name="Freedman E."/>
            <person name="Gellesch M."/>
            <person name="Goldberg J."/>
            <person name="Griggs A."/>
            <person name="Gujja S."/>
            <person name="Heilman E."/>
            <person name="Heiman D."/>
            <person name="Howarth C."/>
            <person name="Mehta T."/>
            <person name="Neiman D."/>
            <person name="Pearson M."/>
            <person name="Roberts A."/>
            <person name="Saif S."/>
            <person name="Shea T."/>
            <person name="Shenoy N."/>
            <person name="Sisk P."/>
            <person name="Stolte C."/>
            <person name="Sykes S."/>
            <person name="White J."/>
            <person name="Yandava C."/>
            <person name="Haas B."/>
            <person name="Nusbaum C."/>
            <person name="Birren B."/>
        </authorList>
    </citation>
    <scope>NUCLEOTIDE SEQUENCE [LARGE SCALE GENOMIC DNA]</scope>
    <source>
        <strain evidence="2">ATCC 50818</strain>
    </source>
</reference>
<dbReference type="RefSeq" id="XP_004988708.1">
    <property type="nucleotide sequence ID" value="XM_004988651.1"/>
</dbReference>
<feature type="region of interest" description="Disordered" evidence="1">
    <location>
        <begin position="320"/>
        <end position="349"/>
    </location>
</feature>
<name>F2UQ91_SALR5</name>
<evidence type="ECO:0000313" key="2">
    <source>
        <dbReference type="EMBL" id="EGD79759.1"/>
    </source>
</evidence>
<dbReference type="GeneID" id="16069243"/>
<feature type="region of interest" description="Disordered" evidence="1">
    <location>
        <begin position="142"/>
        <end position="201"/>
    </location>
</feature>
<proteinExistence type="predicted"/>
<dbReference type="Proteomes" id="UP000007799">
    <property type="component" value="Unassembled WGS sequence"/>
</dbReference>